<evidence type="ECO:0000313" key="1">
    <source>
        <dbReference type="EMBL" id="QND55910.1"/>
    </source>
</evidence>
<accession>A0A7G6SN28</accession>
<organism evidence="1 2">
    <name type="scientific">Mesorhizobium huakuii</name>
    <dbReference type="NCBI Taxonomy" id="28104"/>
    <lineage>
        <taxon>Bacteria</taxon>
        <taxon>Pseudomonadati</taxon>
        <taxon>Pseudomonadota</taxon>
        <taxon>Alphaproteobacteria</taxon>
        <taxon>Hyphomicrobiales</taxon>
        <taxon>Phyllobacteriaceae</taxon>
        <taxon>Mesorhizobium</taxon>
    </lineage>
</organism>
<name>A0A7G6SN28_9HYPH</name>
<dbReference type="AlphaFoldDB" id="A0A7G6SN28"/>
<dbReference type="EMBL" id="CP050296">
    <property type="protein sequence ID" value="QND55910.1"/>
    <property type="molecule type" value="Genomic_DNA"/>
</dbReference>
<dbReference type="Proteomes" id="UP000515465">
    <property type="component" value="Chromosome"/>
</dbReference>
<gene>
    <name evidence="1" type="ORF">HB778_04020</name>
</gene>
<evidence type="ECO:0000313" key="2">
    <source>
        <dbReference type="Proteomes" id="UP000515465"/>
    </source>
</evidence>
<proteinExistence type="predicted"/>
<protein>
    <submittedName>
        <fullName evidence="1">Uncharacterized protein</fullName>
    </submittedName>
</protein>
<dbReference type="RefSeq" id="WP_183461666.1">
    <property type="nucleotide sequence ID" value="NZ_CP050296.1"/>
</dbReference>
<reference evidence="2" key="1">
    <citation type="journal article" date="2020" name="Mol. Plant Microbe">
        <title>Rhizobial microsymbionts of the narrowly endemic Oxytropis species growing in Kamchatka are characterized by significant genetic diversity and possess a set of genes that are associated with T3SS and T6SS secretion systems and can affect the development of symbiosis.</title>
        <authorList>
            <person name="Safronova V."/>
            <person name="Guro P."/>
            <person name="Sazanova A."/>
            <person name="Kuznetsova I."/>
            <person name="Belimov A."/>
            <person name="Yakubov V."/>
            <person name="Chirak E."/>
            <person name="Afonin A."/>
            <person name="Gogolev Y."/>
            <person name="Andronov E."/>
            <person name="Tikhonovich I."/>
        </authorList>
    </citation>
    <scope>NUCLEOTIDE SEQUENCE [LARGE SCALE GENOMIC DNA]</scope>
    <source>
        <strain evidence="2">583</strain>
    </source>
</reference>
<sequence length="60" mass="6484">MKRPLTARLANDNCEAEDHLVVVTLGIRATLEGLVAPVEMLIEVLSFEDPADAIDPPSAR</sequence>